<organism evidence="2 3">
    <name type="scientific">Botryosphaeria dothidea</name>
    <dbReference type="NCBI Taxonomy" id="55169"/>
    <lineage>
        <taxon>Eukaryota</taxon>
        <taxon>Fungi</taxon>
        <taxon>Dikarya</taxon>
        <taxon>Ascomycota</taxon>
        <taxon>Pezizomycotina</taxon>
        <taxon>Dothideomycetes</taxon>
        <taxon>Dothideomycetes incertae sedis</taxon>
        <taxon>Botryosphaeriales</taxon>
        <taxon>Botryosphaeriaceae</taxon>
        <taxon>Botryosphaeria</taxon>
    </lineage>
</organism>
<name>A0A8H4ITG7_9PEZI</name>
<evidence type="ECO:0000313" key="3">
    <source>
        <dbReference type="Proteomes" id="UP000572817"/>
    </source>
</evidence>
<comment type="caution">
    <text evidence="2">The sequence shown here is derived from an EMBL/GenBank/DDBJ whole genome shotgun (WGS) entry which is preliminary data.</text>
</comment>
<protein>
    <submittedName>
        <fullName evidence="2">Uncharacterized protein</fullName>
    </submittedName>
</protein>
<reference evidence="2" key="1">
    <citation type="submission" date="2020-04" db="EMBL/GenBank/DDBJ databases">
        <title>Genome Assembly and Annotation of Botryosphaeria dothidea sdau 11-99, a Latent Pathogen of Apple Fruit Ring Rot in China.</title>
        <authorList>
            <person name="Yu C."/>
            <person name="Diao Y."/>
            <person name="Lu Q."/>
            <person name="Zhao J."/>
            <person name="Cui S."/>
            <person name="Peng C."/>
            <person name="He B."/>
            <person name="Liu H."/>
        </authorList>
    </citation>
    <scope>NUCLEOTIDE SEQUENCE [LARGE SCALE GENOMIC DNA]</scope>
    <source>
        <strain evidence="2">Sdau11-99</strain>
    </source>
</reference>
<dbReference type="EMBL" id="WWBZ02000040">
    <property type="protein sequence ID" value="KAF4306064.1"/>
    <property type="molecule type" value="Genomic_DNA"/>
</dbReference>
<sequence length="263" mass="29977">MICVCRAPAAKNTRKYSYNQATRPLALVNTDTLLILDCCYAATAFSGKRIGKRKFELLSSVSPRDLAVAPNNAGSFTKALSEKLEELHEKSGNRGFTTSELYAALWKCTARHPFLFDQSQQNYGWIRLSSRYEEKPFIYDVAVDVRLHMIKSPDFSDLNQLASSMQYLPLVKKMDFQNLHAPRMKLDEYLLKLRMAQKLKPLLKRMRVRLADQLNEGKGMEKPGPVPGIDRNDLTPDNEDLFDWSQPEQESSHLDSTNLTVEA</sequence>
<feature type="compositionally biased region" description="Polar residues" evidence="1">
    <location>
        <begin position="246"/>
        <end position="263"/>
    </location>
</feature>
<dbReference type="Proteomes" id="UP000572817">
    <property type="component" value="Unassembled WGS sequence"/>
</dbReference>
<accession>A0A8H4ITG7</accession>
<keyword evidence="3" id="KW-1185">Reference proteome</keyword>
<gene>
    <name evidence="2" type="ORF">GTA08_BOTSDO06487</name>
</gene>
<evidence type="ECO:0000256" key="1">
    <source>
        <dbReference type="SAM" id="MobiDB-lite"/>
    </source>
</evidence>
<dbReference type="AlphaFoldDB" id="A0A8H4ITG7"/>
<proteinExistence type="predicted"/>
<dbReference type="OrthoDB" id="4760831at2759"/>
<feature type="region of interest" description="Disordered" evidence="1">
    <location>
        <begin position="214"/>
        <end position="263"/>
    </location>
</feature>
<evidence type="ECO:0000313" key="2">
    <source>
        <dbReference type="EMBL" id="KAF4306064.1"/>
    </source>
</evidence>